<keyword evidence="2" id="KW-1185">Reference proteome</keyword>
<accession>A0A1H3ZIT1</accession>
<dbReference type="NCBIfam" id="TIGR02215">
    <property type="entry name" value="phage_chp_gp8"/>
    <property type="match status" value="1"/>
</dbReference>
<dbReference type="Proteomes" id="UP000198703">
    <property type="component" value="Unassembled WGS sequence"/>
</dbReference>
<evidence type="ECO:0000313" key="2">
    <source>
        <dbReference type="Proteomes" id="UP000198703"/>
    </source>
</evidence>
<proteinExistence type="predicted"/>
<evidence type="ECO:0000313" key="1">
    <source>
        <dbReference type="EMBL" id="SEA23154.1"/>
    </source>
</evidence>
<evidence type="ECO:0008006" key="3">
    <source>
        <dbReference type="Google" id="ProtNLM"/>
    </source>
</evidence>
<sequence length="190" mass="20222">MGIEIIGPAVSSEAVADLSRHLRLPVGFDDDADRRAQLERLLSAATQVVEERTRRLLLARTATLCKSAWDDGDTLVLPVGPVISVDGLAVVAEDGGRGDVPVDAWRLETLRGRPHLRARAGRRLPAIPAEGHVEARYRAGYGEVWSDAPQDLRQAAVILGASWFDAGGAPGGAVPATVNALIAPYLPVRL</sequence>
<dbReference type="STRING" id="89524.SAMN05444370_103541"/>
<dbReference type="InterPro" id="IPR011738">
    <property type="entry name" value="Phage_CHP"/>
</dbReference>
<gene>
    <name evidence="1" type="ORF">SAMN05444370_103541</name>
</gene>
<dbReference type="EMBL" id="FNQM01000003">
    <property type="protein sequence ID" value="SEA23154.1"/>
    <property type="molecule type" value="Genomic_DNA"/>
</dbReference>
<dbReference type="AlphaFoldDB" id="A0A1H3ZIT1"/>
<dbReference type="OrthoDB" id="8478788at2"/>
<protein>
    <recommendedName>
        <fullName evidence="3">Phage gp6-like head-tail connector protein</fullName>
    </recommendedName>
</protein>
<reference evidence="1 2" key="1">
    <citation type="submission" date="2016-10" db="EMBL/GenBank/DDBJ databases">
        <authorList>
            <person name="de Groot N.N."/>
        </authorList>
    </citation>
    <scope>NUCLEOTIDE SEQUENCE [LARGE SCALE GENOMIC DNA]</scope>
    <source>
        <strain evidence="1 2">DSM 15345</strain>
    </source>
</reference>
<name>A0A1H3ZIT1_9RHOB</name>
<organism evidence="1 2">
    <name type="scientific">Rubrimonas cliftonensis</name>
    <dbReference type="NCBI Taxonomy" id="89524"/>
    <lineage>
        <taxon>Bacteria</taxon>
        <taxon>Pseudomonadati</taxon>
        <taxon>Pseudomonadota</taxon>
        <taxon>Alphaproteobacteria</taxon>
        <taxon>Rhodobacterales</taxon>
        <taxon>Paracoccaceae</taxon>
        <taxon>Rubrimonas</taxon>
    </lineage>
</organism>
<dbReference type="RefSeq" id="WP_093251452.1">
    <property type="nucleotide sequence ID" value="NZ_FNQM01000003.1"/>
</dbReference>